<evidence type="ECO:0000313" key="3">
    <source>
        <dbReference type="Proteomes" id="UP001158576"/>
    </source>
</evidence>
<sequence>MSAVLRKFKMASLEEMVMRIEDMEDSLADLRTKSNLYQLPAEETFSRKKSRSFNLEHFLKKMPFNDCSKLRKIDELESLLDSQMTKLSERLEHIEKSINRTKSRLNAEKSANNLKLDFCLSSGRPLGMSTGEIADDQIEASDFTAPELR</sequence>
<proteinExistence type="predicted"/>
<evidence type="ECO:0000313" key="2">
    <source>
        <dbReference type="EMBL" id="CAG5110789.1"/>
    </source>
</evidence>
<evidence type="ECO:0000256" key="1">
    <source>
        <dbReference type="SAM" id="MobiDB-lite"/>
    </source>
</evidence>
<dbReference type="EMBL" id="OU015567">
    <property type="protein sequence ID" value="CAG5110789.1"/>
    <property type="molecule type" value="Genomic_DNA"/>
</dbReference>
<name>A0ABN7T3V4_OIKDI</name>
<dbReference type="Proteomes" id="UP001158576">
    <property type="component" value="Chromosome 2"/>
</dbReference>
<reference evidence="2 3" key="1">
    <citation type="submission" date="2021-04" db="EMBL/GenBank/DDBJ databases">
        <authorList>
            <person name="Bliznina A."/>
        </authorList>
    </citation>
    <scope>NUCLEOTIDE SEQUENCE [LARGE SCALE GENOMIC DNA]</scope>
</reference>
<feature type="region of interest" description="Disordered" evidence="1">
    <location>
        <begin position="130"/>
        <end position="149"/>
    </location>
</feature>
<organism evidence="2 3">
    <name type="scientific">Oikopleura dioica</name>
    <name type="common">Tunicate</name>
    <dbReference type="NCBI Taxonomy" id="34765"/>
    <lineage>
        <taxon>Eukaryota</taxon>
        <taxon>Metazoa</taxon>
        <taxon>Chordata</taxon>
        <taxon>Tunicata</taxon>
        <taxon>Appendicularia</taxon>
        <taxon>Copelata</taxon>
        <taxon>Oikopleuridae</taxon>
        <taxon>Oikopleura</taxon>
    </lineage>
</organism>
<gene>
    <name evidence="2" type="ORF">OKIOD_LOCUS13918</name>
</gene>
<protein>
    <submittedName>
        <fullName evidence="2">Oidioi.mRNA.OKI2018_I69.chr2.g5153.t1.cds</fullName>
    </submittedName>
</protein>
<keyword evidence="3" id="KW-1185">Reference proteome</keyword>
<accession>A0ABN7T3V4</accession>